<dbReference type="RefSeq" id="WP_359268385.1">
    <property type="nucleotide sequence ID" value="NZ_JBEZNA010000004.1"/>
</dbReference>
<evidence type="ECO:0000256" key="2">
    <source>
        <dbReference type="SAM" id="Phobius"/>
    </source>
</evidence>
<protein>
    <submittedName>
        <fullName evidence="3">Uncharacterized protein</fullName>
    </submittedName>
</protein>
<dbReference type="EMBL" id="JBEZNA010000004">
    <property type="protein sequence ID" value="MEU9576275.1"/>
    <property type="molecule type" value="Genomic_DNA"/>
</dbReference>
<organism evidence="3 4">
    <name type="scientific">Streptomyces chilikensis</name>
    <dbReference type="NCBI Taxonomy" id="1194079"/>
    <lineage>
        <taxon>Bacteria</taxon>
        <taxon>Bacillati</taxon>
        <taxon>Actinomycetota</taxon>
        <taxon>Actinomycetes</taxon>
        <taxon>Kitasatosporales</taxon>
        <taxon>Streptomycetaceae</taxon>
        <taxon>Streptomyces</taxon>
    </lineage>
</organism>
<feature type="compositionally biased region" description="Basic and acidic residues" evidence="1">
    <location>
        <begin position="221"/>
        <end position="231"/>
    </location>
</feature>
<comment type="caution">
    <text evidence="3">The sequence shown here is derived from an EMBL/GenBank/DDBJ whole genome shotgun (WGS) entry which is preliminary data.</text>
</comment>
<gene>
    <name evidence="3" type="ORF">AB0D95_03125</name>
</gene>
<evidence type="ECO:0000313" key="4">
    <source>
        <dbReference type="Proteomes" id="UP001551584"/>
    </source>
</evidence>
<evidence type="ECO:0000256" key="1">
    <source>
        <dbReference type="SAM" id="MobiDB-lite"/>
    </source>
</evidence>
<feature type="transmembrane region" description="Helical" evidence="2">
    <location>
        <begin position="115"/>
        <end position="143"/>
    </location>
</feature>
<dbReference type="Proteomes" id="UP001551584">
    <property type="component" value="Unassembled WGS sequence"/>
</dbReference>
<reference evidence="3 4" key="1">
    <citation type="submission" date="2024-06" db="EMBL/GenBank/DDBJ databases">
        <title>The Natural Products Discovery Center: Release of the First 8490 Sequenced Strains for Exploring Actinobacteria Biosynthetic Diversity.</title>
        <authorList>
            <person name="Kalkreuter E."/>
            <person name="Kautsar S.A."/>
            <person name="Yang D."/>
            <person name="Bader C.D."/>
            <person name="Teijaro C.N."/>
            <person name="Fluegel L."/>
            <person name="Davis C.M."/>
            <person name="Simpson J.R."/>
            <person name="Lauterbach L."/>
            <person name="Steele A.D."/>
            <person name="Gui C."/>
            <person name="Meng S."/>
            <person name="Li G."/>
            <person name="Viehrig K."/>
            <person name="Ye F."/>
            <person name="Su P."/>
            <person name="Kiefer A.F."/>
            <person name="Nichols A."/>
            <person name="Cepeda A.J."/>
            <person name="Yan W."/>
            <person name="Fan B."/>
            <person name="Jiang Y."/>
            <person name="Adhikari A."/>
            <person name="Zheng C.-J."/>
            <person name="Schuster L."/>
            <person name="Cowan T.M."/>
            <person name="Smanski M.J."/>
            <person name="Chevrette M.G."/>
            <person name="De Carvalho L.P.S."/>
            <person name="Shen B."/>
        </authorList>
    </citation>
    <scope>NUCLEOTIDE SEQUENCE [LARGE SCALE GENOMIC DNA]</scope>
    <source>
        <strain evidence="3 4">NPDC048117</strain>
    </source>
</reference>
<keyword evidence="2" id="KW-0812">Transmembrane</keyword>
<feature type="transmembrane region" description="Helical" evidence="2">
    <location>
        <begin position="6"/>
        <end position="28"/>
    </location>
</feature>
<feature type="region of interest" description="Disordered" evidence="1">
    <location>
        <begin position="199"/>
        <end position="241"/>
    </location>
</feature>
<sequence>MTNDYAAMITTVYIAVLAVGTVQQYTFFKAAADIVGQRFDLRKRIEFLERVRVGDEPEPMELWQATRPIEPKGDRIRLAMAIAWCVLAVTLVNCQIQVLRWAATPDVEANPDPDLAMMTFVVAVVAFCFLLADVSVRLLMIGLEARGLQRRYRDDFTPTEKLYLESLIVRAHEVEPRLARALGITHGVRLAEEVGGIVPAQDPAPDQAATGLAAGGSTASRTHDEAPDADRGVQGSSRPHQ</sequence>
<feature type="compositionally biased region" description="Low complexity" evidence="1">
    <location>
        <begin position="199"/>
        <end position="220"/>
    </location>
</feature>
<evidence type="ECO:0000313" key="3">
    <source>
        <dbReference type="EMBL" id="MEU9576275.1"/>
    </source>
</evidence>
<keyword evidence="4" id="KW-1185">Reference proteome</keyword>
<keyword evidence="2" id="KW-1133">Transmembrane helix</keyword>
<feature type="transmembrane region" description="Helical" evidence="2">
    <location>
        <begin position="78"/>
        <end position="103"/>
    </location>
</feature>
<accession>A0ABV3EJC4</accession>
<proteinExistence type="predicted"/>
<name>A0ABV3EJC4_9ACTN</name>
<keyword evidence="2" id="KW-0472">Membrane</keyword>